<name>A0A1B7Y9E0_COLHI</name>
<feature type="region of interest" description="Disordered" evidence="1">
    <location>
        <begin position="28"/>
        <end position="47"/>
    </location>
</feature>
<dbReference type="KEGG" id="chig:CH63R_07444"/>
<dbReference type="AlphaFoldDB" id="A0A1B7Y9E0"/>
<gene>
    <name evidence="2" type="ORF">CH63R_07444</name>
</gene>
<sequence>MASDLGTLDSVKLVNTAILCMHQKTLRTEMSPSGPGEGRGGQVGLRVDLGEEGGGAVSAGKSVVAMGPRCSKNDKHSVPVGGGGGGGGGQRGALWYLLYPFAPAADAARDLELDAGCMHAACILPLGLCSMLG</sequence>
<dbReference type="GeneID" id="28866526"/>
<evidence type="ECO:0000256" key="1">
    <source>
        <dbReference type="SAM" id="MobiDB-lite"/>
    </source>
</evidence>
<organism evidence="2 3">
    <name type="scientific">Colletotrichum higginsianum (strain IMI 349063)</name>
    <name type="common">Crucifer anthracnose fungus</name>
    <dbReference type="NCBI Taxonomy" id="759273"/>
    <lineage>
        <taxon>Eukaryota</taxon>
        <taxon>Fungi</taxon>
        <taxon>Dikarya</taxon>
        <taxon>Ascomycota</taxon>
        <taxon>Pezizomycotina</taxon>
        <taxon>Sordariomycetes</taxon>
        <taxon>Hypocreomycetidae</taxon>
        <taxon>Glomerellales</taxon>
        <taxon>Glomerellaceae</taxon>
        <taxon>Colletotrichum</taxon>
        <taxon>Colletotrichum destructivum species complex</taxon>
    </lineage>
</organism>
<dbReference type="VEuPathDB" id="FungiDB:CH63R_07444"/>
<dbReference type="EMBL" id="LTAN01000005">
    <property type="protein sequence ID" value="OBR08679.1"/>
    <property type="molecule type" value="Genomic_DNA"/>
</dbReference>
<dbReference type="Proteomes" id="UP000092177">
    <property type="component" value="Chromosome 5"/>
</dbReference>
<protein>
    <submittedName>
        <fullName evidence="2">Uncharacterized protein</fullName>
    </submittedName>
</protein>
<keyword evidence="3" id="KW-1185">Reference proteome</keyword>
<evidence type="ECO:0000313" key="2">
    <source>
        <dbReference type="EMBL" id="OBR08679.1"/>
    </source>
</evidence>
<evidence type="ECO:0000313" key="3">
    <source>
        <dbReference type="Proteomes" id="UP000092177"/>
    </source>
</evidence>
<dbReference type="RefSeq" id="XP_018157197.1">
    <property type="nucleotide sequence ID" value="XM_018302419.1"/>
</dbReference>
<comment type="caution">
    <text evidence="2">The sequence shown here is derived from an EMBL/GenBank/DDBJ whole genome shotgun (WGS) entry which is preliminary data.</text>
</comment>
<reference evidence="3" key="1">
    <citation type="journal article" date="2017" name="BMC Genomics">
        <title>Gapless genome assembly of Colletotrichum higginsianum reveals chromosome structure and association of transposable elements with secondary metabolite gene clusters.</title>
        <authorList>
            <person name="Dallery J.-F."/>
            <person name="Lapalu N."/>
            <person name="Zampounis A."/>
            <person name="Pigne S."/>
            <person name="Luyten I."/>
            <person name="Amselem J."/>
            <person name="Wittenberg A.H.J."/>
            <person name="Zhou S."/>
            <person name="de Queiroz M.V."/>
            <person name="Robin G.P."/>
            <person name="Auger A."/>
            <person name="Hainaut M."/>
            <person name="Henrissat B."/>
            <person name="Kim K.-T."/>
            <person name="Lee Y.-H."/>
            <person name="Lespinet O."/>
            <person name="Schwartz D.C."/>
            <person name="Thon M.R."/>
            <person name="O'Connell R.J."/>
        </authorList>
    </citation>
    <scope>NUCLEOTIDE SEQUENCE [LARGE SCALE GENOMIC DNA]</scope>
    <source>
        <strain evidence="3">IMI 349063</strain>
    </source>
</reference>
<proteinExistence type="predicted"/>
<accession>A0A1B7Y9E0</accession>